<name>A0A917MFI6_9SPHI</name>
<accession>A0A917MFI6</accession>
<dbReference type="AlphaFoldDB" id="A0A917MFI6"/>
<dbReference type="SUPFAM" id="SSF103088">
    <property type="entry name" value="OmpA-like"/>
    <property type="match status" value="1"/>
</dbReference>
<dbReference type="InterPro" id="IPR032608">
    <property type="entry name" value="DUF4892"/>
</dbReference>
<dbReference type="PANTHER" id="PTHR30329">
    <property type="entry name" value="STATOR ELEMENT OF FLAGELLAR MOTOR COMPLEX"/>
    <property type="match status" value="1"/>
</dbReference>
<dbReference type="InterPro" id="IPR036737">
    <property type="entry name" value="OmpA-like_sf"/>
</dbReference>
<dbReference type="InterPro" id="IPR006664">
    <property type="entry name" value="OMP_bac"/>
</dbReference>
<reference evidence="6" key="1">
    <citation type="journal article" date="2014" name="Int. J. Syst. Evol. Microbiol.">
        <title>Complete genome sequence of Corynebacterium casei LMG S-19264T (=DSM 44701T), isolated from a smear-ripened cheese.</title>
        <authorList>
            <consortium name="US DOE Joint Genome Institute (JGI-PGF)"/>
            <person name="Walter F."/>
            <person name="Albersmeier A."/>
            <person name="Kalinowski J."/>
            <person name="Ruckert C."/>
        </authorList>
    </citation>
    <scope>NUCLEOTIDE SEQUENCE</scope>
    <source>
        <strain evidence="6">CGMCC 1.12195</strain>
    </source>
</reference>
<evidence type="ECO:0000259" key="5">
    <source>
        <dbReference type="PROSITE" id="PS51123"/>
    </source>
</evidence>
<dbReference type="CDD" id="cd07185">
    <property type="entry name" value="OmpA_C-like"/>
    <property type="match status" value="1"/>
</dbReference>
<feature type="domain" description="OmpA-like" evidence="5">
    <location>
        <begin position="187"/>
        <end position="302"/>
    </location>
</feature>
<dbReference type="EMBL" id="BMER01000004">
    <property type="protein sequence ID" value="GGG96894.1"/>
    <property type="molecule type" value="Genomic_DNA"/>
</dbReference>
<gene>
    <name evidence="6" type="ORF">GCM10007415_35190</name>
</gene>
<dbReference type="InterPro" id="IPR006665">
    <property type="entry name" value="OmpA-like"/>
</dbReference>
<keyword evidence="3" id="KW-0998">Cell outer membrane</keyword>
<dbReference type="PANTHER" id="PTHR30329:SF21">
    <property type="entry name" value="LIPOPROTEIN YIAD-RELATED"/>
    <property type="match status" value="1"/>
</dbReference>
<evidence type="ECO:0000313" key="6">
    <source>
        <dbReference type="EMBL" id="GGG96894.1"/>
    </source>
</evidence>
<comment type="subcellular location">
    <subcellularLocation>
        <location evidence="1">Cell outer membrane</location>
    </subcellularLocation>
</comment>
<dbReference type="PRINTS" id="PR01023">
    <property type="entry name" value="NAFLGMOTY"/>
</dbReference>
<dbReference type="Pfam" id="PF00691">
    <property type="entry name" value="OmpA"/>
    <property type="match status" value="1"/>
</dbReference>
<reference evidence="6" key="2">
    <citation type="submission" date="2020-09" db="EMBL/GenBank/DDBJ databases">
        <authorList>
            <person name="Sun Q."/>
            <person name="Zhou Y."/>
        </authorList>
    </citation>
    <scope>NUCLEOTIDE SEQUENCE</scope>
    <source>
        <strain evidence="6">CGMCC 1.12195</strain>
    </source>
</reference>
<proteinExistence type="predicted"/>
<keyword evidence="2 4" id="KW-0472">Membrane</keyword>
<dbReference type="GO" id="GO:0009279">
    <property type="term" value="C:cell outer membrane"/>
    <property type="evidence" value="ECO:0007669"/>
    <property type="project" value="UniProtKB-SubCell"/>
</dbReference>
<evidence type="ECO:0000256" key="4">
    <source>
        <dbReference type="PROSITE-ProRule" id="PRU00473"/>
    </source>
</evidence>
<comment type="caution">
    <text evidence="6">The sequence shown here is derived from an EMBL/GenBank/DDBJ whole genome shotgun (WGS) entry which is preliminary data.</text>
</comment>
<organism evidence="6 7">
    <name type="scientific">Parapedobacter pyrenivorans</name>
    <dbReference type="NCBI Taxonomy" id="1305674"/>
    <lineage>
        <taxon>Bacteria</taxon>
        <taxon>Pseudomonadati</taxon>
        <taxon>Bacteroidota</taxon>
        <taxon>Sphingobacteriia</taxon>
        <taxon>Sphingobacteriales</taxon>
        <taxon>Sphingobacteriaceae</taxon>
        <taxon>Parapedobacter</taxon>
    </lineage>
</organism>
<dbReference type="PROSITE" id="PS51123">
    <property type="entry name" value="OMPA_2"/>
    <property type="match status" value="1"/>
</dbReference>
<sequence>MITLPAFSQEDVPNSQDHPLLSRYEGSWINRYSKKQFETFTYPTAADLVDYNKLKHGKSVEGELTFIEYVSPEGVTATQVFRTYQTQLTKAGFKVIFSCTTGECGDMPMHFVREYVDGRSTEIGNAMVGQRGSYMVASGTHDNKPYVVSLVIGDDKRNSTARYAINVVQVEELDTEKVNVATVSDKLQREGRYAFYGIHFDTNSAAIKDGSEEALKIISDYLKSNPDVRVLLVGHTDNSGDYQHNVDLSLKRAESVVVKLVADYGLNPDQVTAVGVGMASPVATNNDEAGKALNRRVELVVR</sequence>
<protein>
    <submittedName>
        <fullName evidence="6">Membrane protein</fullName>
    </submittedName>
</protein>
<dbReference type="Gene3D" id="3.30.1330.60">
    <property type="entry name" value="OmpA-like domain"/>
    <property type="match status" value="1"/>
</dbReference>
<dbReference type="Proteomes" id="UP000660862">
    <property type="component" value="Unassembled WGS sequence"/>
</dbReference>
<keyword evidence="7" id="KW-1185">Reference proteome</keyword>
<evidence type="ECO:0000256" key="1">
    <source>
        <dbReference type="ARBA" id="ARBA00004442"/>
    </source>
</evidence>
<evidence type="ECO:0000256" key="2">
    <source>
        <dbReference type="ARBA" id="ARBA00023136"/>
    </source>
</evidence>
<evidence type="ECO:0000313" key="7">
    <source>
        <dbReference type="Proteomes" id="UP000660862"/>
    </source>
</evidence>
<dbReference type="InterPro" id="IPR050330">
    <property type="entry name" value="Bact_OuterMem_StrucFunc"/>
</dbReference>
<dbReference type="PRINTS" id="PR01021">
    <property type="entry name" value="OMPADOMAIN"/>
</dbReference>
<evidence type="ECO:0000256" key="3">
    <source>
        <dbReference type="ARBA" id="ARBA00023237"/>
    </source>
</evidence>
<dbReference type="Pfam" id="PF16234">
    <property type="entry name" value="DUF4892"/>
    <property type="match status" value="1"/>
</dbReference>